<dbReference type="PANTHER" id="PTHR33607:SF2">
    <property type="entry name" value="ENDONUCLEASE-1"/>
    <property type="match status" value="1"/>
</dbReference>
<keyword evidence="5" id="KW-0732">Signal</keyword>
<feature type="signal peptide" evidence="5">
    <location>
        <begin position="1"/>
        <end position="45"/>
    </location>
</feature>
<keyword evidence="3" id="KW-0378">Hydrolase</keyword>
<protein>
    <submittedName>
        <fullName evidence="7">Endonuclease</fullName>
    </submittedName>
</protein>
<comment type="caution">
    <text evidence="7">The sequence shown here is derived from an EMBL/GenBank/DDBJ whole genome shotgun (WGS) entry which is preliminary data.</text>
</comment>
<dbReference type="EMBL" id="JAKKSL010000001">
    <property type="protein sequence ID" value="MCI2282470.1"/>
    <property type="molecule type" value="Genomic_DNA"/>
</dbReference>
<evidence type="ECO:0000256" key="5">
    <source>
        <dbReference type="SAM" id="SignalP"/>
    </source>
</evidence>
<name>A0ABS9WWX9_9GAMM</name>
<evidence type="ECO:0000256" key="3">
    <source>
        <dbReference type="ARBA" id="ARBA00022801"/>
    </source>
</evidence>
<evidence type="ECO:0000313" key="7">
    <source>
        <dbReference type="EMBL" id="MCI2282470.1"/>
    </source>
</evidence>
<dbReference type="InterPro" id="IPR007346">
    <property type="entry name" value="Endonuclease-I"/>
</dbReference>
<comment type="similarity">
    <text evidence="1">Belongs to the EndA/NucM nuclease family.</text>
</comment>
<evidence type="ECO:0000256" key="2">
    <source>
        <dbReference type="ARBA" id="ARBA00022722"/>
    </source>
</evidence>
<keyword evidence="8" id="KW-1185">Reference proteome</keyword>
<reference evidence="7" key="1">
    <citation type="submission" date="2022-01" db="EMBL/GenBank/DDBJ databases">
        <title>Colwellia maritima, isolated from seawater.</title>
        <authorList>
            <person name="Kristyanto S."/>
            <person name="Jung J."/>
            <person name="Jeon C.O."/>
        </authorList>
    </citation>
    <scope>NUCLEOTIDE SEQUENCE</scope>
    <source>
        <strain evidence="7">MSW7</strain>
    </source>
</reference>
<dbReference type="CDD" id="cd04486">
    <property type="entry name" value="YhcR_OBF_like"/>
    <property type="match status" value="1"/>
</dbReference>
<proteinExistence type="inferred from homology"/>
<evidence type="ECO:0000313" key="8">
    <source>
        <dbReference type="Proteomes" id="UP001139646"/>
    </source>
</evidence>
<keyword evidence="7" id="KW-0255">Endonuclease</keyword>
<evidence type="ECO:0000256" key="1">
    <source>
        <dbReference type="ARBA" id="ARBA00006429"/>
    </source>
</evidence>
<accession>A0ABS9WWX9</accession>
<dbReference type="Pfam" id="PF04231">
    <property type="entry name" value="Endonuclease_1"/>
    <property type="match status" value="1"/>
</dbReference>
<feature type="chain" id="PRO_5047096172" evidence="5">
    <location>
        <begin position="46"/>
        <end position="893"/>
    </location>
</feature>
<dbReference type="SUPFAM" id="SSF54060">
    <property type="entry name" value="His-Me finger endonucleases"/>
    <property type="match status" value="1"/>
</dbReference>
<feature type="region of interest" description="Disordered" evidence="4">
    <location>
        <begin position="200"/>
        <end position="226"/>
    </location>
</feature>
<dbReference type="Proteomes" id="UP001139646">
    <property type="component" value="Unassembled WGS sequence"/>
</dbReference>
<feature type="compositionally biased region" description="Basic and acidic residues" evidence="4">
    <location>
        <begin position="388"/>
        <end position="400"/>
    </location>
</feature>
<feature type="region of interest" description="Disordered" evidence="4">
    <location>
        <begin position="377"/>
        <end position="400"/>
    </location>
</feature>
<dbReference type="InterPro" id="IPR001322">
    <property type="entry name" value="Lamin_tail_dom"/>
</dbReference>
<dbReference type="Pfam" id="PF00932">
    <property type="entry name" value="LTD"/>
    <property type="match status" value="1"/>
</dbReference>
<gene>
    <name evidence="7" type="ORF">L3081_02490</name>
</gene>
<organism evidence="7 8">
    <name type="scientific">Colwellia maritima</name>
    <dbReference type="NCBI Taxonomy" id="2912588"/>
    <lineage>
        <taxon>Bacteria</taxon>
        <taxon>Pseudomonadati</taxon>
        <taxon>Pseudomonadota</taxon>
        <taxon>Gammaproteobacteria</taxon>
        <taxon>Alteromonadales</taxon>
        <taxon>Colwelliaceae</taxon>
        <taxon>Colwellia</taxon>
    </lineage>
</organism>
<keyword evidence="2" id="KW-0540">Nuclease</keyword>
<dbReference type="GO" id="GO:0004519">
    <property type="term" value="F:endonuclease activity"/>
    <property type="evidence" value="ECO:0007669"/>
    <property type="project" value="UniProtKB-KW"/>
</dbReference>
<dbReference type="PROSITE" id="PS51841">
    <property type="entry name" value="LTD"/>
    <property type="match status" value="1"/>
</dbReference>
<feature type="region of interest" description="Disordered" evidence="4">
    <location>
        <begin position="490"/>
        <end position="511"/>
    </location>
</feature>
<evidence type="ECO:0000259" key="6">
    <source>
        <dbReference type="PROSITE" id="PS51841"/>
    </source>
</evidence>
<evidence type="ECO:0000256" key="4">
    <source>
        <dbReference type="SAM" id="MobiDB-lite"/>
    </source>
</evidence>
<dbReference type="RefSeq" id="WP_242283222.1">
    <property type="nucleotide sequence ID" value="NZ_JAKKSL010000001.1"/>
</dbReference>
<feature type="domain" description="LTD" evidence="6">
    <location>
        <begin position="506"/>
        <end position="666"/>
    </location>
</feature>
<sequence length="893" mass="96261">MQEKQLAFRQKNSLGITITEKPKSSVIKAMLISAFCFSVTQTAFAADVFINEIHYDNAGGDVGEAIEIAGLAGTDLSGWQVVLYNGKGGATYNSALELSGIIPDQQDGFGAVPFNYPANGIQNGAPDGLALVDANGNVVEFLSYEGTLVATNGPANGLLSTDIGVAETSTTPVGYSLQFNGTTWQAASVNTFGDVNIGQTFTDTDSGNGDGGDDNDSGDNNNGDDSNNATVTNACFNCPDLSRIANAAEFNDAAYYAQVIDAINANDSAENIKADINEVISANHKQLSYSEVWTALTVTDEDPLNADNVILFYRGITKPKFANGSGSQSTNQDNWNREHTWAKSHGFPSSSAYAYTDIHHLRPTDISVNSSRGNLDFDNSDMPLAESPENRVDSDSFEPRDQVKGDVARIVFYMDTRYGFDSVTPDLQVVDALTSTGEPKLGKLCTLLAWSEADPVDEFEQSRNDSIYEFQGNRNPFIDHPEWVSMLYSQSCDGSSPVEPDPTEPEPVDPDPVNTAIDLYISEYIEGSSFNKAVEIYNPTSETISLAGYTFKLYSNGSATATGTYALTGEILPHDVIVLGGTQITDDSELKPYIDQFTSAVNFNGDDYIELLHGDNIIDNVGIYAVKQSWGANTTLVRLATVTSGDTDRTDAFNKAAQWESHPSNTFNFLGYHLVDATVPDTGEEPTLGVCNDESNKIHTIQGSGFESTVIGETKTIEGVVTAVVPGLKGYFVQEETTDIDANNATSEGIFVYSDSSENFPIIGNKIRIQGTVKENYGRTQLTATSDFLDCGVGEAINHTVATLPVISSSDLEAIEGMLVSFEDTLSVSDTYNLARYGQLTLSNGRLILPTNIYSAGTTQAVALADKNSRNRIILDDMNNAQNPENVPFRRQS</sequence>
<dbReference type="PANTHER" id="PTHR33607">
    <property type="entry name" value="ENDONUCLEASE-1"/>
    <property type="match status" value="1"/>
</dbReference>
<dbReference type="InterPro" id="IPR044925">
    <property type="entry name" value="His-Me_finger_sf"/>
</dbReference>